<evidence type="ECO:0000313" key="1">
    <source>
        <dbReference type="EMBL" id="JAH43808.1"/>
    </source>
</evidence>
<proteinExistence type="predicted"/>
<protein>
    <submittedName>
        <fullName evidence="1">Uncharacterized protein</fullName>
    </submittedName>
</protein>
<accession>A0A0E9STH0</accession>
<dbReference type="EMBL" id="GBXM01064769">
    <property type="protein sequence ID" value="JAH43808.1"/>
    <property type="molecule type" value="Transcribed_RNA"/>
</dbReference>
<dbReference type="AlphaFoldDB" id="A0A0E9STH0"/>
<sequence>MPFDVLQASVCFIIDSRKEPFEGLSLPGEEVY</sequence>
<reference evidence="1" key="2">
    <citation type="journal article" date="2015" name="Fish Shellfish Immunol.">
        <title>Early steps in the European eel (Anguilla anguilla)-Vibrio vulnificus interaction in the gills: Role of the RtxA13 toxin.</title>
        <authorList>
            <person name="Callol A."/>
            <person name="Pajuelo D."/>
            <person name="Ebbesson L."/>
            <person name="Teles M."/>
            <person name="MacKenzie S."/>
            <person name="Amaro C."/>
        </authorList>
    </citation>
    <scope>NUCLEOTIDE SEQUENCE</scope>
</reference>
<organism evidence="1">
    <name type="scientific">Anguilla anguilla</name>
    <name type="common">European freshwater eel</name>
    <name type="synonym">Muraena anguilla</name>
    <dbReference type="NCBI Taxonomy" id="7936"/>
    <lineage>
        <taxon>Eukaryota</taxon>
        <taxon>Metazoa</taxon>
        <taxon>Chordata</taxon>
        <taxon>Craniata</taxon>
        <taxon>Vertebrata</taxon>
        <taxon>Euteleostomi</taxon>
        <taxon>Actinopterygii</taxon>
        <taxon>Neopterygii</taxon>
        <taxon>Teleostei</taxon>
        <taxon>Anguilliformes</taxon>
        <taxon>Anguillidae</taxon>
        <taxon>Anguilla</taxon>
    </lineage>
</organism>
<reference evidence="1" key="1">
    <citation type="submission" date="2014-11" db="EMBL/GenBank/DDBJ databases">
        <authorList>
            <person name="Amaro Gonzalez C."/>
        </authorList>
    </citation>
    <scope>NUCLEOTIDE SEQUENCE</scope>
</reference>
<dbReference type="EMBL" id="GBXM01071342">
    <property type="protein sequence ID" value="JAH37235.1"/>
    <property type="molecule type" value="Transcribed_RNA"/>
</dbReference>
<name>A0A0E9STH0_ANGAN</name>
<dbReference type="EMBL" id="GBXM01061009">
    <property type="protein sequence ID" value="JAH47568.1"/>
    <property type="molecule type" value="Transcribed_RNA"/>
</dbReference>
<dbReference type="EMBL" id="GBXM01080303">
    <property type="protein sequence ID" value="JAH28274.1"/>
    <property type="molecule type" value="Transcribed_RNA"/>
</dbReference>